<evidence type="ECO:0000313" key="3">
    <source>
        <dbReference type="Proteomes" id="UP000011682"/>
    </source>
</evidence>
<keyword evidence="3" id="KW-1185">Reference proteome</keyword>
<proteinExistence type="predicted"/>
<comment type="caution">
    <text evidence="2">The sequence shown here is derived from an EMBL/GenBank/DDBJ whole genome shotgun (WGS) entry which is preliminary data.</text>
</comment>
<feature type="coiled-coil region" evidence="1">
    <location>
        <begin position="31"/>
        <end position="111"/>
    </location>
</feature>
<name>S9PIC7_CYSF2</name>
<dbReference type="OrthoDB" id="5525467at2"/>
<evidence type="ECO:0000313" key="2">
    <source>
        <dbReference type="EMBL" id="EPX64075.1"/>
    </source>
</evidence>
<dbReference type="EMBL" id="ANAH02000004">
    <property type="protein sequence ID" value="EPX64075.1"/>
    <property type="molecule type" value="Genomic_DNA"/>
</dbReference>
<protein>
    <submittedName>
        <fullName evidence="2">Uncharacterized protein</fullName>
    </submittedName>
</protein>
<organism evidence="2 3">
    <name type="scientific">Cystobacter fuscus (strain ATCC 25194 / DSM 2262 / NBRC 100088 / M29)</name>
    <dbReference type="NCBI Taxonomy" id="1242864"/>
    <lineage>
        <taxon>Bacteria</taxon>
        <taxon>Pseudomonadati</taxon>
        <taxon>Myxococcota</taxon>
        <taxon>Myxococcia</taxon>
        <taxon>Myxococcales</taxon>
        <taxon>Cystobacterineae</taxon>
        <taxon>Archangiaceae</taxon>
        <taxon>Cystobacter</taxon>
    </lineage>
</organism>
<gene>
    <name evidence="2" type="ORF">D187_005208</name>
</gene>
<evidence type="ECO:0000256" key="1">
    <source>
        <dbReference type="SAM" id="Coils"/>
    </source>
</evidence>
<reference evidence="2" key="1">
    <citation type="submission" date="2013-05" db="EMBL/GenBank/DDBJ databases">
        <title>Genome assembly of Cystobacter fuscus DSM 2262.</title>
        <authorList>
            <person name="Sharma G."/>
            <person name="Khatri I."/>
            <person name="Kaur C."/>
            <person name="Mayilraj S."/>
            <person name="Subramanian S."/>
        </authorList>
    </citation>
    <scope>NUCLEOTIDE SEQUENCE [LARGE SCALE GENOMIC DNA]</scope>
    <source>
        <strain evidence="2">DSM 2262</strain>
    </source>
</reference>
<dbReference type="AlphaFoldDB" id="S9PIC7"/>
<dbReference type="RefSeq" id="WP_002621388.1">
    <property type="nucleotide sequence ID" value="NZ_ANAH02000004.1"/>
</dbReference>
<sequence>MDQCNSMSTVKDDPALTPGEQRILALMGQGFGRLEQGIQHLEQRMERLELRQERLELRQERLEMRQNGLEEKLEAQTKQLLDLTCRVTQEAAASKQRDRQLSADLQRLREEAAARDTDWRQTFHREMNAFRVEVSEKFDHHNTRLEMLEQGIQLTNLGLRQLDQRLDGVQQEQRKLSALLGREYAPHGQPPLTT</sequence>
<accession>S9PIC7</accession>
<keyword evidence="1" id="KW-0175">Coiled coil</keyword>
<dbReference type="Proteomes" id="UP000011682">
    <property type="component" value="Unassembled WGS sequence"/>
</dbReference>